<dbReference type="Proteomes" id="UP000030655">
    <property type="component" value="Unassembled WGS sequence"/>
</dbReference>
<evidence type="ECO:0000313" key="2">
    <source>
        <dbReference type="EMBL" id="KCZ79229.1"/>
    </source>
</evidence>
<organism evidence="2 3">
    <name type="scientific">Anncaliia algerae PRA339</name>
    <dbReference type="NCBI Taxonomy" id="1288291"/>
    <lineage>
        <taxon>Eukaryota</taxon>
        <taxon>Fungi</taxon>
        <taxon>Fungi incertae sedis</taxon>
        <taxon>Microsporidia</taxon>
        <taxon>Tubulinosematoidea</taxon>
        <taxon>Tubulinosematidae</taxon>
        <taxon>Anncaliia</taxon>
    </lineage>
</organism>
<protein>
    <recommendedName>
        <fullName evidence="1">Sm domain-containing protein</fullName>
    </recommendedName>
</protein>
<feature type="domain" description="Sm" evidence="1">
    <location>
        <begin position="14"/>
        <end position="71"/>
    </location>
</feature>
<evidence type="ECO:0000259" key="1">
    <source>
        <dbReference type="Pfam" id="PF01423"/>
    </source>
</evidence>
<evidence type="ECO:0000313" key="3">
    <source>
        <dbReference type="Proteomes" id="UP000030655"/>
    </source>
</evidence>
<gene>
    <name evidence="2" type="ORF">H312_03376</name>
</gene>
<dbReference type="OrthoDB" id="274944at2759"/>
<dbReference type="VEuPathDB" id="MicrosporidiaDB:H312_03376"/>
<reference evidence="3" key="1">
    <citation type="submission" date="2013-02" db="EMBL/GenBank/DDBJ databases">
        <authorList>
            <consortium name="The Broad Institute Genome Sequencing Platform"/>
            <person name="Cuomo C."/>
            <person name="Becnel J."/>
            <person name="Sanscrainte N."/>
            <person name="Walker B."/>
            <person name="Young S.K."/>
            <person name="Zeng Q."/>
            <person name="Gargeya S."/>
            <person name="Fitzgerald M."/>
            <person name="Haas B."/>
            <person name="Abouelleil A."/>
            <person name="Alvarado L."/>
            <person name="Arachchi H.M."/>
            <person name="Berlin A.M."/>
            <person name="Chapman S.B."/>
            <person name="Dewar J."/>
            <person name="Goldberg J."/>
            <person name="Griggs A."/>
            <person name="Gujja S."/>
            <person name="Hansen M."/>
            <person name="Howarth C."/>
            <person name="Imamovic A."/>
            <person name="Larimer J."/>
            <person name="McCowan C."/>
            <person name="Murphy C."/>
            <person name="Neiman D."/>
            <person name="Pearson M."/>
            <person name="Priest M."/>
            <person name="Roberts A."/>
            <person name="Saif S."/>
            <person name="Shea T."/>
            <person name="Sisk P."/>
            <person name="Sykes S."/>
            <person name="Wortman J."/>
            <person name="Nusbaum C."/>
            <person name="Birren B."/>
        </authorList>
    </citation>
    <scope>NUCLEOTIDE SEQUENCE [LARGE SCALE GENOMIC DNA]</scope>
    <source>
        <strain evidence="3">PRA339</strain>
    </source>
</reference>
<dbReference type="AlphaFoldDB" id="A0A059EWV7"/>
<dbReference type="InterPro" id="IPR001163">
    <property type="entry name" value="Sm_dom_euk/arc"/>
</dbReference>
<sequence length="78" mass="8897">MKEDEKKQHIFVELDNYKNKVVTVKLLTGQHISGVLDSFDKVPNIVLSKIKDEEWEYGEKIICLGHSIVSIALGKPIF</sequence>
<accession>A0A059EWV7</accession>
<reference evidence="2 3" key="2">
    <citation type="submission" date="2014-03" db="EMBL/GenBank/DDBJ databases">
        <title>The Genome Sequence of Anncaliia algerae insect isolate PRA339.</title>
        <authorList>
            <consortium name="The Broad Institute Genome Sequencing Platform"/>
            <consortium name="The Broad Institute Genome Sequencing Center for Infectious Disease"/>
            <person name="Cuomo C."/>
            <person name="Becnel J."/>
            <person name="Sanscrainte N."/>
            <person name="Walker B."/>
            <person name="Young S.K."/>
            <person name="Zeng Q."/>
            <person name="Gargeya S."/>
            <person name="Fitzgerald M."/>
            <person name="Haas B."/>
            <person name="Abouelleil A."/>
            <person name="Alvarado L."/>
            <person name="Arachchi H.M."/>
            <person name="Berlin A.M."/>
            <person name="Chapman S.B."/>
            <person name="Dewar J."/>
            <person name="Goldberg J."/>
            <person name="Griggs A."/>
            <person name="Gujja S."/>
            <person name="Hansen M."/>
            <person name="Howarth C."/>
            <person name="Imamovic A."/>
            <person name="Larimer J."/>
            <person name="McCowan C."/>
            <person name="Murphy C."/>
            <person name="Neiman D."/>
            <person name="Pearson M."/>
            <person name="Priest M."/>
            <person name="Roberts A."/>
            <person name="Saif S."/>
            <person name="Shea T."/>
            <person name="Sisk P."/>
            <person name="Sykes S."/>
            <person name="Wortman J."/>
            <person name="Nusbaum C."/>
            <person name="Birren B."/>
        </authorList>
    </citation>
    <scope>NUCLEOTIDE SEQUENCE [LARGE SCALE GENOMIC DNA]</scope>
    <source>
        <strain evidence="2 3">PRA339</strain>
    </source>
</reference>
<dbReference type="SUPFAM" id="SSF50182">
    <property type="entry name" value="Sm-like ribonucleoproteins"/>
    <property type="match status" value="1"/>
</dbReference>
<keyword evidence="3" id="KW-1185">Reference proteome</keyword>
<dbReference type="HOGENOM" id="CLU_197704_0_0_1"/>
<proteinExistence type="predicted"/>
<dbReference type="EMBL" id="KK365320">
    <property type="protein sequence ID" value="KCZ79229.1"/>
    <property type="molecule type" value="Genomic_DNA"/>
</dbReference>
<dbReference type="InterPro" id="IPR010920">
    <property type="entry name" value="LSM_dom_sf"/>
</dbReference>
<dbReference type="GO" id="GO:0032991">
    <property type="term" value="C:protein-containing complex"/>
    <property type="evidence" value="ECO:0007669"/>
    <property type="project" value="UniProtKB-ARBA"/>
</dbReference>
<name>A0A059EWV7_9MICR</name>
<dbReference type="Gene3D" id="2.30.30.100">
    <property type="match status" value="1"/>
</dbReference>
<dbReference type="Pfam" id="PF01423">
    <property type="entry name" value="LSM"/>
    <property type="match status" value="1"/>
</dbReference>
<dbReference type="STRING" id="1288291.A0A059EWV7"/>